<dbReference type="OrthoDB" id="961720at2"/>
<accession>A0A368JSJ0</accession>
<name>A0A368JSJ0_9BACT</name>
<organism evidence="1 2">
    <name type="scientific">Larkinella punicea</name>
    <dbReference type="NCBI Taxonomy" id="2315727"/>
    <lineage>
        <taxon>Bacteria</taxon>
        <taxon>Pseudomonadati</taxon>
        <taxon>Bacteroidota</taxon>
        <taxon>Cytophagia</taxon>
        <taxon>Cytophagales</taxon>
        <taxon>Spirosomataceae</taxon>
        <taxon>Larkinella</taxon>
    </lineage>
</organism>
<evidence type="ECO:0000313" key="2">
    <source>
        <dbReference type="Proteomes" id="UP000253383"/>
    </source>
</evidence>
<evidence type="ECO:0000313" key="1">
    <source>
        <dbReference type="EMBL" id="RCR70630.1"/>
    </source>
</evidence>
<gene>
    <name evidence="1" type="ORF">DUE52_06715</name>
</gene>
<keyword evidence="2" id="KW-1185">Reference proteome</keyword>
<sequence length="83" mass="9562">MKGTSNNIISLWFGADTPIRQFKIERNRPLWSACQRVSQVFVAPSGALTPDQYRKSDRSAFARAVLEELKYRRVPEEATYELV</sequence>
<protein>
    <submittedName>
        <fullName evidence="1">Uncharacterized protein</fullName>
    </submittedName>
</protein>
<dbReference type="AlphaFoldDB" id="A0A368JSJ0"/>
<reference evidence="1 2" key="1">
    <citation type="submission" date="2018-07" db="EMBL/GenBank/DDBJ databases">
        <title>Genome analysis of Larkinella rosea.</title>
        <authorList>
            <person name="Zhou Z."/>
            <person name="Wang G."/>
        </authorList>
    </citation>
    <scope>NUCLEOTIDE SEQUENCE [LARGE SCALE GENOMIC DNA]</scope>
    <source>
        <strain evidence="2">zzj9</strain>
    </source>
</reference>
<comment type="caution">
    <text evidence="1">The sequence shown here is derived from an EMBL/GenBank/DDBJ whole genome shotgun (WGS) entry which is preliminary data.</text>
</comment>
<dbReference type="RefSeq" id="WP_114405199.1">
    <property type="nucleotide sequence ID" value="NZ_QOWE01000004.1"/>
</dbReference>
<proteinExistence type="predicted"/>
<dbReference type="EMBL" id="QOWE01000004">
    <property type="protein sequence ID" value="RCR70630.1"/>
    <property type="molecule type" value="Genomic_DNA"/>
</dbReference>
<dbReference type="Proteomes" id="UP000253383">
    <property type="component" value="Unassembled WGS sequence"/>
</dbReference>